<name>A0A3S3RT82_9ACAR</name>
<feature type="region of interest" description="Disordered" evidence="10">
    <location>
        <begin position="202"/>
        <end position="223"/>
    </location>
</feature>
<dbReference type="SUPFAM" id="SSF81321">
    <property type="entry name" value="Family A G protein-coupled receptor-like"/>
    <property type="match status" value="1"/>
</dbReference>
<evidence type="ECO:0000256" key="11">
    <source>
        <dbReference type="SAM" id="Phobius"/>
    </source>
</evidence>
<dbReference type="STRING" id="1965070.A0A3S3RT82"/>
<dbReference type="PANTHER" id="PTHR24243:SF224">
    <property type="entry name" value="G-PROTEIN COUPLED RECEPTOR 19-RELATED"/>
    <property type="match status" value="1"/>
</dbReference>
<dbReference type="Proteomes" id="UP000285301">
    <property type="component" value="Unassembled WGS sequence"/>
</dbReference>
<reference evidence="13 14" key="1">
    <citation type="journal article" date="2018" name="Gigascience">
        <title>Genomes of trombidid mites reveal novel predicted allergens and laterally-transferred genes associated with secondary metabolism.</title>
        <authorList>
            <person name="Dong X."/>
            <person name="Chaisiri K."/>
            <person name="Xia D."/>
            <person name="Armstrong S.D."/>
            <person name="Fang Y."/>
            <person name="Donnelly M.J."/>
            <person name="Kadowaki T."/>
            <person name="McGarry J.W."/>
            <person name="Darby A.C."/>
            <person name="Makepeace B.L."/>
        </authorList>
    </citation>
    <scope>NUCLEOTIDE SEQUENCE [LARGE SCALE GENOMIC DNA]</scope>
    <source>
        <strain evidence="13">UoL-WK</strain>
    </source>
</reference>
<evidence type="ECO:0000256" key="8">
    <source>
        <dbReference type="ARBA" id="ARBA00023224"/>
    </source>
</evidence>
<organism evidence="13 14">
    <name type="scientific">Dinothrombium tinctorium</name>
    <dbReference type="NCBI Taxonomy" id="1965070"/>
    <lineage>
        <taxon>Eukaryota</taxon>
        <taxon>Metazoa</taxon>
        <taxon>Ecdysozoa</taxon>
        <taxon>Arthropoda</taxon>
        <taxon>Chelicerata</taxon>
        <taxon>Arachnida</taxon>
        <taxon>Acari</taxon>
        <taxon>Acariformes</taxon>
        <taxon>Trombidiformes</taxon>
        <taxon>Prostigmata</taxon>
        <taxon>Anystina</taxon>
        <taxon>Parasitengona</taxon>
        <taxon>Trombidioidea</taxon>
        <taxon>Trombidiidae</taxon>
        <taxon>Dinothrombium</taxon>
    </lineage>
</organism>
<keyword evidence="8 9" id="KW-0807">Transducer</keyword>
<dbReference type="PRINTS" id="PR00237">
    <property type="entry name" value="GPCRRHODOPSN"/>
</dbReference>
<keyword evidence="5 9" id="KW-0297">G-protein coupled receptor</keyword>
<dbReference type="GO" id="GO:0005886">
    <property type="term" value="C:plasma membrane"/>
    <property type="evidence" value="ECO:0007669"/>
    <property type="project" value="TreeGrafter"/>
</dbReference>
<feature type="transmembrane region" description="Helical" evidence="11">
    <location>
        <begin position="52"/>
        <end position="76"/>
    </location>
</feature>
<evidence type="ECO:0000259" key="12">
    <source>
        <dbReference type="PROSITE" id="PS50262"/>
    </source>
</evidence>
<proteinExistence type="inferred from homology"/>
<feature type="transmembrane region" description="Helical" evidence="11">
    <location>
        <begin position="241"/>
        <end position="259"/>
    </location>
</feature>
<dbReference type="PANTHER" id="PTHR24243">
    <property type="entry name" value="G-PROTEIN COUPLED RECEPTOR"/>
    <property type="match status" value="1"/>
</dbReference>
<evidence type="ECO:0000256" key="4">
    <source>
        <dbReference type="ARBA" id="ARBA00022989"/>
    </source>
</evidence>
<dbReference type="AlphaFoldDB" id="A0A3S3RT82"/>
<feature type="transmembrane region" description="Helical" evidence="11">
    <location>
        <begin position="136"/>
        <end position="165"/>
    </location>
</feature>
<evidence type="ECO:0000256" key="10">
    <source>
        <dbReference type="SAM" id="MobiDB-lite"/>
    </source>
</evidence>
<feature type="transmembrane region" description="Helical" evidence="11">
    <location>
        <begin position="12"/>
        <end position="32"/>
    </location>
</feature>
<evidence type="ECO:0000256" key="6">
    <source>
        <dbReference type="ARBA" id="ARBA00023136"/>
    </source>
</evidence>
<sequence>MRNPTNILLTNLAFADFGVSIFCILQNLSLYLSSEWPLDDFMCKMYHFVQSLSYTCSVLTLVVISIERFLVIVYPLQARKALEKRKLIIALILIWLVSMLICMPRLWMFGTAFIPIGAERMVKVCILKVNIYDPKIYHVVSFVALFLIPITVMIAIYAFICYRLYEREAYFAKNKNGCGKVHLETTLSNGVTVTSFVSAHQDLQEDSTSQQSAPNLRRNRREQRHLTECGNEALTDTRKKVIRLLIALVAVFFVCNFPIHCRKLIQDWYPGYNGASQLAIAITITTNLLMFFNSGLNPLLYALLSQKFRQTMMQIIFCDQTCFN</sequence>
<dbReference type="OrthoDB" id="5964776at2759"/>
<feature type="transmembrane region" description="Helical" evidence="11">
    <location>
        <begin position="88"/>
        <end position="116"/>
    </location>
</feature>
<comment type="similarity">
    <text evidence="2 9">Belongs to the G-protein coupled receptor 1 family.</text>
</comment>
<evidence type="ECO:0000256" key="1">
    <source>
        <dbReference type="ARBA" id="ARBA00004141"/>
    </source>
</evidence>
<keyword evidence="7 9" id="KW-0675">Receptor</keyword>
<feature type="transmembrane region" description="Helical" evidence="11">
    <location>
        <begin position="279"/>
        <end position="304"/>
    </location>
</feature>
<comment type="caution">
    <text evidence="13">The sequence shown here is derived from an EMBL/GenBank/DDBJ whole genome shotgun (WGS) entry which is preliminary data.</text>
</comment>
<dbReference type="Pfam" id="PF00001">
    <property type="entry name" value="7tm_1"/>
    <property type="match status" value="1"/>
</dbReference>
<feature type="domain" description="G-protein coupled receptors family 1 profile" evidence="12">
    <location>
        <begin position="1"/>
        <end position="301"/>
    </location>
</feature>
<dbReference type="EMBL" id="NCKU01004639">
    <property type="protein sequence ID" value="RWS05673.1"/>
    <property type="molecule type" value="Genomic_DNA"/>
</dbReference>
<dbReference type="InterPro" id="IPR000276">
    <property type="entry name" value="GPCR_Rhodpsn"/>
</dbReference>
<evidence type="ECO:0000256" key="3">
    <source>
        <dbReference type="ARBA" id="ARBA00022692"/>
    </source>
</evidence>
<protein>
    <recommendedName>
        <fullName evidence="12">G-protein coupled receptors family 1 profile domain-containing protein</fullName>
    </recommendedName>
</protein>
<keyword evidence="6 11" id="KW-0472">Membrane</keyword>
<keyword evidence="3 9" id="KW-0812">Transmembrane</keyword>
<evidence type="ECO:0000256" key="2">
    <source>
        <dbReference type="ARBA" id="ARBA00010663"/>
    </source>
</evidence>
<gene>
    <name evidence="13" type="ORF">B4U79_09554</name>
</gene>
<dbReference type="Gene3D" id="1.20.1070.10">
    <property type="entry name" value="Rhodopsin 7-helix transmembrane proteins"/>
    <property type="match status" value="1"/>
</dbReference>
<evidence type="ECO:0000313" key="13">
    <source>
        <dbReference type="EMBL" id="RWS05673.1"/>
    </source>
</evidence>
<evidence type="ECO:0000256" key="5">
    <source>
        <dbReference type="ARBA" id="ARBA00023040"/>
    </source>
</evidence>
<keyword evidence="14" id="KW-1185">Reference proteome</keyword>
<accession>A0A3S3RT82</accession>
<evidence type="ECO:0000256" key="7">
    <source>
        <dbReference type="ARBA" id="ARBA00023170"/>
    </source>
</evidence>
<evidence type="ECO:0000256" key="9">
    <source>
        <dbReference type="RuleBase" id="RU000688"/>
    </source>
</evidence>
<dbReference type="InterPro" id="IPR017452">
    <property type="entry name" value="GPCR_Rhodpsn_7TM"/>
</dbReference>
<keyword evidence="4 11" id="KW-1133">Transmembrane helix</keyword>
<comment type="subcellular location">
    <subcellularLocation>
        <location evidence="1">Membrane</location>
        <topology evidence="1">Multi-pass membrane protein</topology>
    </subcellularLocation>
</comment>
<evidence type="ECO:0000313" key="14">
    <source>
        <dbReference type="Proteomes" id="UP000285301"/>
    </source>
</evidence>
<dbReference type="PROSITE" id="PS00237">
    <property type="entry name" value="G_PROTEIN_RECEP_F1_1"/>
    <property type="match status" value="1"/>
</dbReference>
<dbReference type="GO" id="GO:0004930">
    <property type="term" value="F:G protein-coupled receptor activity"/>
    <property type="evidence" value="ECO:0007669"/>
    <property type="project" value="UniProtKB-KW"/>
</dbReference>
<dbReference type="PROSITE" id="PS50262">
    <property type="entry name" value="G_PROTEIN_RECEP_F1_2"/>
    <property type="match status" value="1"/>
</dbReference>